<dbReference type="SUPFAM" id="SSF53335">
    <property type="entry name" value="S-adenosyl-L-methionine-dependent methyltransferases"/>
    <property type="match status" value="1"/>
</dbReference>
<evidence type="ECO:0000256" key="1">
    <source>
        <dbReference type="ARBA" id="ARBA00011900"/>
    </source>
</evidence>
<dbReference type="Pfam" id="PF07669">
    <property type="entry name" value="Eco57I"/>
    <property type="match status" value="1"/>
</dbReference>
<comment type="caution">
    <text evidence="9">The sequence shown here is derived from an EMBL/GenBank/DDBJ whole genome shotgun (WGS) entry which is preliminary data.</text>
</comment>
<evidence type="ECO:0000313" key="10">
    <source>
        <dbReference type="Proteomes" id="UP000322188"/>
    </source>
</evidence>
<dbReference type="EMBL" id="SAYK01000002">
    <property type="protein sequence ID" value="TXJ61653.1"/>
    <property type="molecule type" value="Genomic_DNA"/>
</dbReference>
<evidence type="ECO:0000256" key="2">
    <source>
        <dbReference type="ARBA" id="ARBA00022603"/>
    </source>
</evidence>
<dbReference type="Gene3D" id="3.40.50.150">
    <property type="entry name" value="Vaccinia Virus protein VP39"/>
    <property type="match status" value="1"/>
</dbReference>
<proteinExistence type="predicted"/>
<evidence type="ECO:0000256" key="5">
    <source>
        <dbReference type="ARBA" id="ARBA00022747"/>
    </source>
</evidence>
<sequence>MKKNYIEEYTKESIDYLKNTDIKKRKKLGQYFTPKSMRELLLSKLPKKDNADILDPACGSGEFLLSCKKYFKNPILYGFDIDKKLINISSKLVKNASIKNFDFLNIDINKKKYDYIIGNPPYFELKLNEEIKKKYFDIIKGRVNIFSLFIKTGLDLLKDGGYLAYVVPPSMNNGAYFSKLREYIIKNSSLEYLHIIDGADNFHLANQKVMLIILKKTNSKKSSKYIFKKNGITIFTEDKKFLNKAYKNTVSLKDIGYTVKTGNIIWNEHKEKLTNDKNNSTLLIWASNINNGKIIIGYTKGKSQYIKNISNDLIIKSRVVVVNRITGSSKDINIKAAIVNEKEFVCENHVNVIYMSKNANSNYSLEDIFKALQDKTNIKVMRLISGNTQISKTELERLLPIIKK</sequence>
<protein>
    <recommendedName>
        <fullName evidence="1">site-specific DNA-methyltransferase (adenine-specific)</fullName>
        <ecNumber evidence="1">2.1.1.72</ecNumber>
    </recommendedName>
</protein>
<dbReference type="GO" id="GO:0009007">
    <property type="term" value="F:site-specific DNA-methyltransferase (adenine-specific) activity"/>
    <property type="evidence" value="ECO:0007669"/>
    <property type="project" value="UniProtKB-EC"/>
</dbReference>
<dbReference type="GO" id="GO:0003677">
    <property type="term" value="F:DNA binding"/>
    <property type="evidence" value="ECO:0007669"/>
    <property type="project" value="UniProtKB-KW"/>
</dbReference>
<dbReference type="Proteomes" id="UP000322188">
    <property type="component" value="Unassembled WGS sequence"/>
</dbReference>
<evidence type="ECO:0000313" key="9">
    <source>
        <dbReference type="EMBL" id="TXJ61653.1"/>
    </source>
</evidence>
<dbReference type="InterPro" id="IPR011639">
    <property type="entry name" value="MethylTrfase_TaqI-like_dom"/>
</dbReference>
<dbReference type="CDD" id="cd02440">
    <property type="entry name" value="AdoMet_MTases"/>
    <property type="match status" value="1"/>
</dbReference>
<evidence type="ECO:0000256" key="3">
    <source>
        <dbReference type="ARBA" id="ARBA00022679"/>
    </source>
</evidence>
<evidence type="ECO:0000256" key="7">
    <source>
        <dbReference type="ARBA" id="ARBA00047942"/>
    </source>
</evidence>
<evidence type="ECO:0000256" key="4">
    <source>
        <dbReference type="ARBA" id="ARBA00022691"/>
    </source>
</evidence>
<dbReference type="GeneID" id="61065765"/>
<dbReference type="InterPro" id="IPR002052">
    <property type="entry name" value="DNA_methylase_N6_adenine_CS"/>
</dbReference>
<evidence type="ECO:0000256" key="6">
    <source>
        <dbReference type="ARBA" id="ARBA00023125"/>
    </source>
</evidence>
<dbReference type="PANTHER" id="PTHR33841">
    <property type="entry name" value="DNA METHYLTRANSFERASE YEEA-RELATED"/>
    <property type="match status" value="1"/>
</dbReference>
<dbReference type="RefSeq" id="WP_147559528.1">
    <property type="nucleotide sequence ID" value="NZ_SAYK01000002.1"/>
</dbReference>
<organism evidence="9 10">
    <name type="scientific">Brachyspira aalborgi</name>
    <dbReference type="NCBI Taxonomy" id="29522"/>
    <lineage>
        <taxon>Bacteria</taxon>
        <taxon>Pseudomonadati</taxon>
        <taxon>Spirochaetota</taxon>
        <taxon>Spirochaetia</taxon>
        <taxon>Brachyspirales</taxon>
        <taxon>Brachyspiraceae</taxon>
        <taxon>Brachyspira</taxon>
    </lineage>
</organism>
<dbReference type="PANTHER" id="PTHR33841:SF6">
    <property type="entry name" value="TYPE II METHYLTRANSFERASE M.HINDII"/>
    <property type="match status" value="1"/>
</dbReference>
<reference evidence="9 10" key="1">
    <citation type="journal article" date="1992" name="Lakartidningen">
        <title>[Penicillin V and not amoxicillin is the first choice preparation in acute otitis].</title>
        <authorList>
            <person name="Kamme C."/>
            <person name="Lundgren K."/>
            <person name="Prellner K."/>
        </authorList>
    </citation>
    <scope>NUCLEOTIDE SEQUENCE [LARGE SCALE GENOMIC DNA]</scope>
    <source>
        <strain evidence="9 10">PC2022III</strain>
    </source>
</reference>
<accession>A0A5C8GI04</accession>
<keyword evidence="6" id="KW-0238">DNA-binding</keyword>
<dbReference type="GO" id="GO:0009307">
    <property type="term" value="P:DNA restriction-modification system"/>
    <property type="evidence" value="ECO:0007669"/>
    <property type="project" value="UniProtKB-KW"/>
</dbReference>
<keyword evidence="4" id="KW-0949">S-adenosyl-L-methionine</keyword>
<dbReference type="PRINTS" id="PR00507">
    <property type="entry name" value="N12N6MTFRASE"/>
</dbReference>
<dbReference type="InterPro" id="IPR050953">
    <property type="entry name" value="N4_N6_ade-DNA_methylase"/>
</dbReference>
<keyword evidence="5" id="KW-0680">Restriction system</keyword>
<name>A0A5C8GI04_9SPIR</name>
<keyword evidence="2 9" id="KW-0489">Methyltransferase</keyword>
<comment type="catalytic activity">
    <reaction evidence="7">
        <text>a 2'-deoxyadenosine in DNA + S-adenosyl-L-methionine = an N(6)-methyl-2'-deoxyadenosine in DNA + S-adenosyl-L-homocysteine + H(+)</text>
        <dbReference type="Rhea" id="RHEA:15197"/>
        <dbReference type="Rhea" id="RHEA-COMP:12418"/>
        <dbReference type="Rhea" id="RHEA-COMP:12419"/>
        <dbReference type="ChEBI" id="CHEBI:15378"/>
        <dbReference type="ChEBI" id="CHEBI:57856"/>
        <dbReference type="ChEBI" id="CHEBI:59789"/>
        <dbReference type="ChEBI" id="CHEBI:90615"/>
        <dbReference type="ChEBI" id="CHEBI:90616"/>
        <dbReference type="EC" id="2.1.1.72"/>
    </reaction>
</comment>
<evidence type="ECO:0000259" key="8">
    <source>
        <dbReference type="Pfam" id="PF07669"/>
    </source>
</evidence>
<dbReference type="GO" id="GO:0032259">
    <property type="term" value="P:methylation"/>
    <property type="evidence" value="ECO:0007669"/>
    <property type="project" value="UniProtKB-KW"/>
</dbReference>
<dbReference type="AlphaFoldDB" id="A0A5C8GI04"/>
<dbReference type="PROSITE" id="PS00092">
    <property type="entry name" value="N6_MTASE"/>
    <property type="match status" value="1"/>
</dbReference>
<dbReference type="InterPro" id="IPR029063">
    <property type="entry name" value="SAM-dependent_MTases_sf"/>
</dbReference>
<keyword evidence="3 9" id="KW-0808">Transferase</keyword>
<gene>
    <name evidence="9" type="ORF">EPJ74_00485</name>
</gene>
<feature type="domain" description="Type II methyltransferase M.TaqI-like" evidence="8">
    <location>
        <begin position="87"/>
        <end position="200"/>
    </location>
</feature>
<dbReference type="EC" id="2.1.1.72" evidence="1"/>